<evidence type="ECO:0000256" key="2">
    <source>
        <dbReference type="ARBA" id="ARBA00022692"/>
    </source>
</evidence>
<dbReference type="PANTHER" id="PTHR23278">
    <property type="entry name" value="SIDESTEP PROTEIN"/>
    <property type="match status" value="1"/>
</dbReference>
<feature type="compositionally biased region" description="Low complexity" evidence="6">
    <location>
        <begin position="1619"/>
        <end position="1638"/>
    </location>
</feature>
<dbReference type="SUPFAM" id="SSF49265">
    <property type="entry name" value="Fibronectin type III"/>
    <property type="match status" value="1"/>
</dbReference>
<dbReference type="InterPro" id="IPR003961">
    <property type="entry name" value="FN3_dom"/>
</dbReference>
<feature type="domain" description="Ig-like" evidence="7">
    <location>
        <begin position="930"/>
        <end position="1012"/>
    </location>
</feature>
<feature type="domain" description="Ig-like" evidence="7">
    <location>
        <begin position="459"/>
        <end position="561"/>
    </location>
</feature>
<sequence length="1729" mass="190603">MVSKLMAFFECDGIINNDNNNNKSKQQKLDQNNKSSIIGQIQLYSHNNNDNYYYYHCGKYSLIATKNRKLNHIPEVEISAPATLSVATTTTITTANNKDIVLILMRKPNATTHSPLLVTTTSTTTLTTKNTIPRIENNFTTMATTPFLLWQQKNVNDDKNEAKDMLPTIIKTISPTILSSLSSLSPRPSSNTINPSSPLSPSLQLTTKGQMIKNPTRLNNNTKFIVVTDIINLETTTTATSLLKNKWNKKQKLYNNITAINDISVPSQDTVNLNDKLFNIRTNNTILTGSDIISKEKSIPNDYNSRLDNFVVVDSTIVPNVSAIDNDDDNEADVYIVVDNDYPHDRIIKKDILPLEQQNELSNQTAKHLIIDKQFNNNQTTNFATINFIEKYSNTSDLMIMLSDASSPQSNTTNDFLQQHNIYRYYSQRQENDLKTLLSRYPSLRLPPPPPEYADDFDPGITEVSTVSGSSVDIPCNTTWIEDEVSLVLWFRGDTGVPIYRVDARNVPLSKAIHTTSDESRKRLYFDMKQQPPVLRIKPVMASDAAEYRCRVDFRQSRTQNVIVLLNVTVPPKELLIMDVEGQKLEGVIGPYDEGSNVILICEAEGGKPSPSVNWYQANRLIDSTYTIGPHGLVRNELNIRNLNRSDFMSILTCRASNNNVTEPISATVILDMNLRPIDVKILPKSYLKSKSSSSSSSHNGSITSSTTFMIDPRLSFILPAGSKAEFQCQSTGSRPAAQISWWLGNERLSSNVRDSVNEDGNATVSTIVFVPSVEDNGKLLTCRADNLPMPHTALKDERLLNVQFAPQLRISFGTNIQIDSIREGSDVYMECHVKANPPVKEVVWLHEDRPIHSLMSGDPNMLPDDPTLPTLSSSSSLSMAIGSTVIMTNQSLVIQKVHRSHRGRYQCVAFNEQGETVSDPLYLKVNFAPSCKPGQKLQYGVSRNEQIRIRCEVDAEPSTDLTFRWTLNTSGSGETSVEWASFTVNATTSIATYRPESSLDYGTLSCLAQNSIGIQNKPCIYSVVPAGRPDAVRGCAITNHSMSTLLVECIPGDDGGLRQHFNLEVYIGSTTNLGSSSNIGNGATIINANNKVVDQTLAAQSASIATTTTTTSINSNSLLQHPQRLHSNHSSSQPNFIVSSLTPGTPYTLVLYATNAKGRSHSVSLSAVTLSSPEKHTARDNRKQLGNISTKDSIILETDTTIMDINGDNDDDDDDVDLCDQTEHEKVCLVGGTTNNIQDQCHQMSIHYPICSNEEPLLSTTTSNTNKQLMTTTTIAASNNNNNNPQNSLMASEIIMQSNNVHHSFNHNCDIGHLQITTQQSQQQQQQQPSSIVSIDSHYNHHQQPSPQKGVGGSVTNTIIGNNRTPYDSSLSRGTKGPLNHRTSIITPAASSTGLSSSSTSSSPNPISTTKPIPISATAAAIGIIGQPPPPPLPPLPHHQIIYTHSSPSNRSPNHHHLNSPYDIDGSATVAIAAAQYSQYHPYMNTAQYISPHHHHQQPHYVDTNNISCLYTTSSSSANSPSYHHQMYETGESALYVDSFEAAPSGQFMTDLMAATHHHPQQQQHHHHHAHQQPILYYNPSDEITVHDTMVNNNCSNNNNNSPNNKKTISKRSNVTLLQSATTPTSTPSSTITDLPSIDGTNNSSLYVTTHSQTGTKLTKNNSTMVMENLSNCDQQQQQQQLYHLRQSSVSSSQSNSNNNNNNNNSGQTQSSSHEKICLINKRNGTAV</sequence>
<dbReference type="SMART" id="SM00408">
    <property type="entry name" value="IGc2"/>
    <property type="match status" value="3"/>
</dbReference>
<gene>
    <name evidence="8" type="ORF">HUG17_7000</name>
</gene>
<dbReference type="Pfam" id="PF07686">
    <property type="entry name" value="V-set"/>
    <property type="match status" value="1"/>
</dbReference>
<dbReference type="InterPro" id="IPR036116">
    <property type="entry name" value="FN3_sf"/>
</dbReference>
<evidence type="ECO:0000256" key="6">
    <source>
        <dbReference type="SAM" id="MobiDB-lite"/>
    </source>
</evidence>
<dbReference type="PROSITE" id="PS50835">
    <property type="entry name" value="IG_LIKE"/>
    <property type="match status" value="5"/>
</dbReference>
<dbReference type="InterPro" id="IPR013783">
    <property type="entry name" value="Ig-like_fold"/>
</dbReference>
<dbReference type="GO" id="GO:0016020">
    <property type="term" value="C:membrane"/>
    <property type="evidence" value="ECO:0007669"/>
    <property type="project" value="UniProtKB-SubCell"/>
</dbReference>
<feature type="compositionally biased region" description="Low complexity" evidence="6">
    <location>
        <begin position="1388"/>
        <end position="1413"/>
    </location>
</feature>
<keyword evidence="5" id="KW-1015">Disulfide bond</keyword>
<dbReference type="Pfam" id="PF13927">
    <property type="entry name" value="Ig_3"/>
    <property type="match status" value="2"/>
</dbReference>
<feature type="region of interest" description="Disordered" evidence="6">
    <location>
        <begin position="1619"/>
        <end position="1641"/>
    </location>
</feature>
<evidence type="ECO:0000256" key="5">
    <source>
        <dbReference type="ARBA" id="ARBA00023157"/>
    </source>
</evidence>
<keyword evidence="3" id="KW-1133">Transmembrane helix</keyword>
<dbReference type="InterPro" id="IPR007110">
    <property type="entry name" value="Ig-like_dom"/>
</dbReference>
<proteinExistence type="predicted"/>
<dbReference type="InterPro" id="IPR013106">
    <property type="entry name" value="Ig_V-set"/>
</dbReference>
<keyword evidence="4" id="KW-0472">Membrane</keyword>
<keyword evidence="2" id="KW-0812">Transmembrane</keyword>
<dbReference type="Pfam" id="PF08205">
    <property type="entry name" value="C2-set_2"/>
    <property type="match status" value="1"/>
</dbReference>
<feature type="region of interest" description="Disordered" evidence="6">
    <location>
        <begin position="181"/>
        <end position="203"/>
    </location>
</feature>
<dbReference type="Gene3D" id="2.60.40.10">
    <property type="entry name" value="Immunoglobulins"/>
    <property type="match status" value="5"/>
</dbReference>
<organism evidence="8">
    <name type="scientific">Dermatophagoides farinae</name>
    <name type="common">American house dust mite</name>
    <dbReference type="NCBI Taxonomy" id="6954"/>
    <lineage>
        <taxon>Eukaryota</taxon>
        <taxon>Metazoa</taxon>
        <taxon>Ecdysozoa</taxon>
        <taxon>Arthropoda</taxon>
        <taxon>Chelicerata</taxon>
        <taxon>Arachnida</taxon>
        <taxon>Acari</taxon>
        <taxon>Acariformes</taxon>
        <taxon>Sarcoptiformes</taxon>
        <taxon>Astigmata</taxon>
        <taxon>Psoroptidia</taxon>
        <taxon>Analgoidea</taxon>
        <taxon>Pyroglyphidae</taxon>
        <taxon>Dermatophagoidinae</taxon>
        <taxon>Dermatophagoides</taxon>
    </lineage>
</organism>
<feature type="compositionally biased region" description="Low complexity" evidence="6">
    <location>
        <begin position="1676"/>
        <end position="1713"/>
    </location>
</feature>
<accession>A0A9D4NQW7</accession>
<evidence type="ECO:0000256" key="1">
    <source>
        <dbReference type="ARBA" id="ARBA00004167"/>
    </source>
</evidence>
<protein>
    <submittedName>
        <fullName evidence="8">Hemicentin-1-like isoform x3</fullName>
    </submittedName>
</protein>
<dbReference type="InterPro" id="IPR003599">
    <property type="entry name" value="Ig_sub"/>
</dbReference>
<comment type="subcellular location">
    <subcellularLocation>
        <location evidence="1">Membrane</location>
        <topology evidence="1">Single-pass membrane protein</topology>
    </subcellularLocation>
</comment>
<dbReference type="Proteomes" id="UP000828236">
    <property type="component" value="Unassembled WGS sequence"/>
</dbReference>
<evidence type="ECO:0000256" key="4">
    <source>
        <dbReference type="ARBA" id="ARBA00023136"/>
    </source>
</evidence>
<reference evidence="8" key="2">
    <citation type="journal article" date="2021" name="World Allergy Organ. J.">
        <title>Chromosome-level assembly of Dermatophagoides farinae genome and transcriptome reveals two novel allergens Der f 37 and Der f 39.</title>
        <authorList>
            <person name="Chen J."/>
            <person name="Cai Z."/>
            <person name="Fan D."/>
            <person name="Hu J."/>
            <person name="Hou Y."/>
            <person name="He Y."/>
            <person name="Zhang Z."/>
            <person name="Zhao Z."/>
            <person name="Gao P."/>
            <person name="Hu W."/>
            <person name="Sun J."/>
            <person name="Li J."/>
            <person name="Ji K."/>
        </authorList>
    </citation>
    <scope>NUCLEOTIDE SEQUENCE</scope>
    <source>
        <strain evidence="8">JKM2019</strain>
    </source>
</reference>
<dbReference type="CDD" id="cd00063">
    <property type="entry name" value="FN3"/>
    <property type="match status" value="1"/>
</dbReference>
<dbReference type="InterPro" id="IPR003598">
    <property type="entry name" value="Ig_sub2"/>
</dbReference>
<dbReference type="SUPFAM" id="SSF48726">
    <property type="entry name" value="Immunoglobulin"/>
    <property type="match status" value="5"/>
</dbReference>
<dbReference type="PANTHER" id="PTHR23278:SF19">
    <property type="entry name" value="OBSCURIN"/>
    <property type="match status" value="1"/>
</dbReference>
<dbReference type="SMART" id="SM00409">
    <property type="entry name" value="IG"/>
    <property type="match status" value="4"/>
</dbReference>
<evidence type="ECO:0000259" key="7">
    <source>
        <dbReference type="PROSITE" id="PS50835"/>
    </source>
</evidence>
<feature type="region of interest" description="Disordered" evidence="6">
    <location>
        <begin position="1339"/>
        <end position="1413"/>
    </location>
</feature>
<comment type="caution">
    <text evidence="8">The sequence shown here is derived from an EMBL/GenBank/DDBJ whole genome shotgun (WGS) entry which is preliminary data.</text>
</comment>
<feature type="domain" description="Ig-like" evidence="7">
    <location>
        <begin position="572"/>
        <end position="670"/>
    </location>
</feature>
<evidence type="ECO:0000313" key="8">
    <source>
        <dbReference type="EMBL" id="KAH7636794.1"/>
    </source>
</evidence>
<dbReference type="InterPro" id="IPR013162">
    <property type="entry name" value="CD80_C2-set"/>
</dbReference>
<feature type="region of interest" description="Disordered" evidence="6">
    <location>
        <begin position="1675"/>
        <end position="1729"/>
    </location>
</feature>
<feature type="compositionally biased region" description="Polar residues" evidence="6">
    <location>
        <begin position="1355"/>
        <end position="1374"/>
    </location>
</feature>
<dbReference type="EMBL" id="SDOV01000009">
    <property type="protein sequence ID" value="KAH7636794.1"/>
    <property type="molecule type" value="Genomic_DNA"/>
</dbReference>
<dbReference type="SMART" id="SM00060">
    <property type="entry name" value="FN3"/>
    <property type="match status" value="1"/>
</dbReference>
<reference evidence="8" key="1">
    <citation type="submission" date="2020-06" db="EMBL/GenBank/DDBJ databases">
        <authorList>
            <person name="Ji K."/>
            <person name="Li J."/>
        </authorList>
    </citation>
    <scope>NUCLEOTIDE SEQUENCE</scope>
    <source>
        <strain evidence="8">JKM2019</strain>
        <tissue evidence="8">Whole body</tissue>
    </source>
</reference>
<feature type="domain" description="Ig-like" evidence="7">
    <location>
        <begin position="807"/>
        <end position="919"/>
    </location>
</feature>
<feature type="domain" description="Ig-like" evidence="7">
    <location>
        <begin position="722"/>
        <end position="802"/>
    </location>
</feature>
<evidence type="ECO:0000256" key="3">
    <source>
        <dbReference type="ARBA" id="ARBA00022989"/>
    </source>
</evidence>
<dbReference type="InterPro" id="IPR036179">
    <property type="entry name" value="Ig-like_dom_sf"/>
</dbReference>
<name>A0A9D4NQW7_DERFA</name>